<name>A0A085LLT2_9BILA</name>
<dbReference type="InterPro" id="IPR002156">
    <property type="entry name" value="RNaseH_domain"/>
</dbReference>
<dbReference type="GO" id="GO:0004523">
    <property type="term" value="F:RNA-DNA hybrid ribonuclease activity"/>
    <property type="evidence" value="ECO:0007669"/>
    <property type="project" value="InterPro"/>
</dbReference>
<dbReference type="AlphaFoldDB" id="A0A085LLT2"/>
<dbReference type="Pfam" id="PF13456">
    <property type="entry name" value="RVT_3"/>
    <property type="match status" value="1"/>
</dbReference>
<dbReference type="GO" id="GO:0003676">
    <property type="term" value="F:nucleic acid binding"/>
    <property type="evidence" value="ECO:0007669"/>
    <property type="project" value="InterPro"/>
</dbReference>
<evidence type="ECO:0000313" key="3">
    <source>
        <dbReference type="Proteomes" id="UP000030764"/>
    </source>
</evidence>
<protein>
    <recommendedName>
        <fullName evidence="1">RNase H type-1 domain-containing protein</fullName>
    </recommendedName>
</protein>
<keyword evidence="3" id="KW-1185">Reference proteome</keyword>
<dbReference type="SUPFAM" id="SSF53098">
    <property type="entry name" value="Ribonuclease H-like"/>
    <property type="match status" value="1"/>
</dbReference>
<dbReference type="InterPro" id="IPR012337">
    <property type="entry name" value="RNaseH-like_sf"/>
</dbReference>
<evidence type="ECO:0000313" key="2">
    <source>
        <dbReference type="EMBL" id="KFD45928.1"/>
    </source>
</evidence>
<sequence length="133" mass="14855">MWVDASALALGVALEVNGAIVEDGTRLRPDEARHFNMAELDAVIKGLNLALTWKMKTVELMTDSATVHRWIDDGLSGKARLKTKAANEMLIRRRVETVLALVREYELTLTVTLVRSADNKADKLTRVPSRWIA</sequence>
<dbReference type="InterPro" id="IPR036397">
    <property type="entry name" value="RNaseH_sf"/>
</dbReference>
<dbReference type="Gene3D" id="3.30.420.10">
    <property type="entry name" value="Ribonuclease H-like superfamily/Ribonuclease H"/>
    <property type="match status" value="1"/>
</dbReference>
<dbReference type="EMBL" id="KL363410">
    <property type="protein sequence ID" value="KFD45928.1"/>
    <property type="molecule type" value="Genomic_DNA"/>
</dbReference>
<proteinExistence type="predicted"/>
<feature type="domain" description="RNase H type-1" evidence="1">
    <location>
        <begin position="30"/>
        <end position="75"/>
    </location>
</feature>
<accession>A0A085LLT2</accession>
<reference evidence="2 3" key="1">
    <citation type="journal article" date="2014" name="Nat. Genet.">
        <title>Genome and transcriptome of the porcine whipworm Trichuris suis.</title>
        <authorList>
            <person name="Jex A.R."/>
            <person name="Nejsum P."/>
            <person name="Schwarz E.M."/>
            <person name="Hu L."/>
            <person name="Young N.D."/>
            <person name="Hall R.S."/>
            <person name="Korhonen P.K."/>
            <person name="Liao S."/>
            <person name="Thamsborg S."/>
            <person name="Xia J."/>
            <person name="Xu P."/>
            <person name="Wang S."/>
            <person name="Scheerlinck J.P."/>
            <person name="Hofmann A."/>
            <person name="Sternberg P.W."/>
            <person name="Wang J."/>
            <person name="Gasser R.B."/>
        </authorList>
    </citation>
    <scope>NUCLEOTIDE SEQUENCE [LARGE SCALE GENOMIC DNA]</scope>
    <source>
        <strain evidence="2">DCEP-RM93M</strain>
    </source>
</reference>
<organism evidence="2 3">
    <name type="scientific">Trichuris suis</name>
    <name type="common">pig whipworm</name>
    <dbReference type="NCBI Taxonomy" id="68888"/>
    <lineage>
        <taxon>Eukaryota</taxon>
        <taxon>Metazoa</taxon>
        <taxon>Ecdysozoa</taxon>
        <taxon>Nematoda</taxon>
        <taxon>Enoplea</taxon>
        <taxon>Dorylaimia</taxon>
        <taxon>Trichinellida</taxon>
        <taxon>Trichuridae</taxon>
        <taxon>Trichuris</taxon>
    </lineage>
</organism>
<gene>
    <name evidence="2" type="ORF">M513_13213</name>
</gene>
<dbReference type="Proteomes" id="UP000030764">
    <property type="component" value="Unassembled WGS sequence"/>
</dbReference>
<evidence type="ECO:0000259" key="1">
    <source>
        <dbReference type="Pfam" id="PF13456"/>
    </source>
</evidence>